<organism evidence="3 4">
    <name type="scientific">Neorhizobium huautlense</name>
    <dbReference type="NCBI Taxonomy" id="67774"/>
    <lineage>
        <taxon>Bacteria</taxon>
        <taxon>Pseudomonadati</taxon>
        <taxon>Pseudomonadota</taxon>
        <taxon>Alphaproteobacteria</taxon>
        <taxon>Hyphomicrobiales</taxon>
        <taxon>Rhizobiaceae</taxon>
        <taxon>Rhizobium/Agrobacterium group</taxon>
        <taxon>Neorhizobium</taxon>
    </lineage>
</organism>
<sequence length="374" mass="39952">MTAFSPKRITIHVPTLRGGGAERVCVLVANAFARRGHDVTLFVWDATGPNAQLVSPQVKILDLGFRAHGENFGKFSTLKAFFRSIAVYRQLKPDAVFSALEFANVLTALALTFGGSRTAFFPSFHAAASLKADSLGSRIAPLLSRIVARRSTTSIAVSGGIAADLEARGFRPDKITVIGNPIPALEVREADKTDWQDRLSRMGDGPVIITLGRLVEVKDHHTLIAAFAKLDRTRNCRLVIFGDGPLRADLEHQATTLGVGDKILFAGYVNDPAACYAIADLFVLSSRSEGFGNVLVEAMGTGVPVVSTDAPHGPREILADGRYGALVPVGDADALAAAITATLDHPPEPSLLRKRAGDFSEEVIGDRYEALLSL</sequence>
<feature type="domain" description="Glycosyl transferase family 1" evidence="1">
    <location>
        <begin position="192"/>
        <end position="356"/>
    </location>
</feature>
<dbReference type="RefSeq" id="WP_306830019.1">
    <property type="nucleotide sequence ID" value="NZ_JAUSRF010000001.1"/>
</dbReference>
<dbReference type="SUPFAM" id="SSF53756">
    <property type="entry name" value="UDP-Glycosyltransferase/glycogen phosphorylase"/>
    <property type="match status" value="1"/>
</dbReference>
<reference evidence="3 4" key="1">
    <citation type="submission" date="2023-07" db="EMBL/GenBank/DDBJ databases">
        <title>Sorghum-associated microbial communities from plants grown in Nebraska, USA.</title>
        <authorList>
            <person name="Schachtman D."/>
        </authorList>
    </citation>
    <scope>NUCLEOTIDE SEQUENCE [LARGE SCALE GENOMIC DNA]</scope>
    <source>
        <strain evidence="3 4">DS1307</strain>
    </source>
</reference>
<dbReference type="EMBL" id="JAUSRF010000001">
    <property type="protein sequence ID" value="MDP9835410.1"/>
    <property type="molecule type" value="Genomic_DNA"/>
</dbReference>
<dbReference type="Pfam" id="PF00534">
    <property type="entry name" value="Glycos_transf_1"/>
    <property type="match status" value="1"/>
</dbReference>
<dbReference type="CDD" id="cd03811">
    <property type="entry name" value="GT4_GT28_WabH-like"/>
    <property type="match status" value="1"/>
</dbReference>
<dbReference type="PANTHER" id="PTHR12526">
    <property type="entry name" value="GLYCOSYLTRANSFERASE"/>
    <property type="match status" value="1"/>
</dbReference>
<accession>A0ABT9PLR7</accession>
<comment type="caution">
    <text evidence="3">The sequence shown here is derived from an EMBL/GenBank/DDBJ whole genome shotgun (WGS) entry which is preliminary data.</text>
</comment>
<name>A0ABT9PLR7_9HYPH</name>
<evidence type="ECO:0000259" key="2">
    <source>
        <dbReference type="Pfam" id="PF13439"/>
    </source>
</evidence>
<evidence type="ECO:0000313" key="3">
    <source>
        <dbReference type="EMBL" id="MDP9835410.1"/>
    </source>
</evidence>
<evidence type="ECO:0000313" key="4">
    <source>
        <dbReference type="Proteomes" id="UP001241472"/>
    </source>
</evidence>
<feature type="domain" description="Glycosyltransferase subfamily 4-like N-terminal" evidence="2">
    <location>
        <begin position="19"/>
        <end position="182"/>
    </location>
</feature>
<dbReference type="InterPro" id="IPR028098">
    <property type="entry name" value="Glyco_trans_4-like_N"/>
</dbReference>
<keyword evidence="4" id="KW-1185">Reference proteome</keyword>
<dbReference type="Pfam" id="PF13439">
    <property type="entry name" value="Glyco_transf_4"/>
    <property type="match status" value="1"/>
</dbReference>
<proteinExistence type="predicted"/>
<dbReference type="InterPro" id="IPR001296">
    <property type="entry name" value="Glyco_trans_1"/>
</dbReference>
<gene>
    <name evidence="3" type="ORF">J2T09_000151</name>
</gene>
<dbReference type="Proteomes" id="UP001241472">
    <property type="component" value="Unassembled WGS sequence"/>
</dbReference>
<dbReference type="Gene3D" id="3.40.50.2000">
    <property type="entry name" value="Glycogen Phosphorylase B"/>
    <property type="match status" value="2"/>
</dbReference>
<protein>
    <submittedName>
        <fullName evidence="3">Glycosyltransferase involved in cell wall biosynthesis</fullName>
    </submittedName>
</protein>
<evidence type="ECO:0000259" key="1">
    <source>
        <dbReference type="Pfam" id="PF00534"/>
    </source>
</evidence>